<proteinExistence type="inferred from homology"/>
<dbReference type="InterPro" id="IPR004474">
    <property type="entry name" value="LytR_CpsA_psr"/>
</dbReference>
<evidence type="ECO:0000313" key="4">
    <source>
        <dbReference type="Proteomes" id="UP000289794"/>
    </source>
</evidence>
<evidence type="ECO:0000313" key="3">
    <source>
        <dbReference type="EMBL" id="QBE98748.1"/>
    </source>
</evidence>
<dbReference type="AlphaFoldDB" id="A0A4V0Z818"/>
<sequence length="335" mass="37271">MKSKEKKRLVMILSVVILLLLIAAVAVYVVKNNSRAKAVTDNMKKSTGASVSQASDDTITYDGQKYVYNKNLTNILFMGVDKKETVTLKDTPGVAGQADCIMIISLDKESQTARILQISRDSMTDIDIYDANGNYYTSVNAQLATQYAYGNAEQSSCWAMKKTVSELLFDLPIDGYVSLNIDAISTMNDAVGGVEITIPEDYTVIDPAFVKGETVKLTGAQAEKYVRYRDTDQQGSNNGRMQRQVQYIPALISALRNKVGAAGDYYEAFYPVIKPYLVTDLSADQINDLARYQLEDSGTEYVPGEAVAGEEHEEFHVDDEKLQKILIEMFYKLRK</sequence>
<dbReference type="EMBL" id="CP035945">
    <property type="protein sequence ID" value="QBE98748.1"/>
    <property type="molecule type" value="Genomic_DNA"/>
</dbReference>
<gene>
    <name evidence="3" type="primary">yvhJ</name>
    <name evidence="3" type="ORF">PMF13cell1_04314</name>
</gene>
<dbReference type="RefSeq" id="WP_130182064.1">
    <property type="nucleotide sequence ID" value="NZ_CP035945.1"/>
</dbReference>
<dbReference type="PANTHER" id="PTHR33392:SF6">
    <property type="entry name" value="POLYISOPRENYL-TEICHOIC ACID--PEPTIDOGLYCAN TEICHOIC ACID TRANSFERASE TAGU"/>
    <property type="match status" value="1"/>
</dbReference>
<evidence type="ECO:0000256" key="1">
    <source>
        <dbReference type="ARBA" id="ARBA00006068"/>
    </source>
</evidence>
<dbReference type="PANTHER" id="PTHR33392">
    <property type="entry name" value="POLYISOPRENYL-TEICHOIC ACID--PEPTIDOGLYCAN TEICHOIC ACID TRANSFERASE TAGU"/>
    <property type="match status" value="1"/>
</dbReference>
<dbReference type="Pfam" id="PF03816">
    <property type="entry name" value="LytR_cpsA_psr"/>
    <property type="match status" value="1"/>
</dbReference>
<organism evidence="3 4">
    <name type="scientific">Blautia producta</name>
    <dbReference type="NCBI Taxonomy" id="33035"/>
    <lineage>
        <taxon>Bacteria</taxon>
        <taxon>Bacillati</taxon>
        <taxon>Bacillota</taxon>
        <taxon>Clostridia</taxon>
        <taxon>Lachnospirales</taxon>
        <taxon>Lachnospiraceae</taxon>
        <taxon>Blautia</taxon>
    </lineage>
</organism>
<dbReference type="Proteomes" id="UP000289794">
    <property type="component" value="Chromosome"/>
</dbReference>
<comment type="similarity">
    <text evidence="1">Belongs to the LytR/CpsA/Psr (LCP) family.</text>
</comment>
<name>A0A4V0Z818_9FIRM</name>
<dbReference type="InterPro" id="IPR050922">
    <property type="entry name" value="LytR/CpsA/Psr_CW_biosynth"/>
</dbReference>
<accession>A0A4V0Z818</accession>
<reference evidence="3 4" key="1">
    <citation type="submission" date="2019-01" db="EMBL/GenBank/DDBJ databases">
        <title>PMF-metabolizing Aryl O-demethylase.</title>
        <authorList>
            <person name="Kim M."/>
        </authorList>
    </citation>
    <scope>NUCLEOTIDE SEQUENCE [LARGE SCALE GENOMIC DNA]</scope>
    <source>
        <strain evidence="3 4">PMF1</strain>
    </source>
</reference>
<dbReference type="Gene3D" id="3.40.630.190">
    <property type="entry name" value="LCP protein"/>
    <property type="match status" value="1"/>
</dbReference>
<feature type="domain" description="Cell envelope-related transcriptional attenuator" evidence="2">
    <location>
        <begin position="98"/>
        <end position="255"/>
    </location>
</feature>
<evidence type="ECO:0000259" key="2">
    <source>
        <dbReference type="Pfam" id="PF03816"/>
    </source>
</evidence>
<dbReference type="NCBIfam" id="TIGR00350">
    <property type="entry name" value="lytR_cpsA_psr"/>
    <property type="match status" value="1"/>
</dbReference>
<dbReference type="KEGG" id="bpro:PMF13cell1_04314"/>
<protein>
    <submittedName>
        <fullName evidence="3">Transcriptional regulator YvhJ</fullName>
    </submittedName>
</protein>